<keyword evidence="5 15" id="KW-0812">Transmembrane</keyword>
<feature type="transmembrane region" description="Helical" evidence="17">
    <location>
        <begin position="261"/>
        <end position="285"/>
    </location>
</feature>
<name>A0A852CEL3_9PICI</name>
<dbReference type="Proteomes" id="UP000611227">
    <property type="component" value="Unassembled WGS sequence"/>
</dbReference>
<dbReference type="FunFam" id="1.20.1070.10:FF:000161">
    <property type="entry name" value="type-2 angiotensin II receptor"/>
    <property type="match status" value="1"/>
</dbReference>
<evidence type="ECO:0000256" key="1">
    <source>
        <dbReference type="ARBA" id="ARBA00004651"/>
    </source>
</evidence>
<dbReference type="PANTHER" id="PTHR10489:SF952">
    <property type="entry name" value="TYPE-2 ANGIOTENSIN II RECEPTOR"/>
    <property type="match status" value="1"/>
</dbReference>
<keyword evidence="12 15" id="KW-0807">Transducer</keyword>
<comment type="similarity">
    <text evidence="15">Belongs to the G-protein coupled receptor 1 family.</text>
</comment>
<dbReference type="PRINTS" id="PR00636">
    <property type="entry name" value="ANGIOTENSN2R"/>
</dbReference>
<evidence type="ECO:0000256" key="5">
    <source>
        <dbReference type="ARBA" id="ARBA00022692"/>
    </source>
</evidence>
<feature type="non-terminal residue" evidence="19">
    <location>
        <position position="373"/>
    </location>
</feature>
<keyword evidence="9" id="KW-1015">Disulfide bond</keyword>
<evidence type="ECO:0000256" key="4">
    <source>
        <dbReference type="ARBA" id="ARBA00022475"/>
    </source>
</evidence>
<feature type="transmembrane region" description="Helical" evidence="17">
    <location>
        <begin position="53"/>
        <end position="76"/>
    </location>
</feature>
<evidence type="ECO:0000256" key="16">
    <source>
        <dbReference type="SAM" id="MobiDB-lite"/>
    </source>
</evidence>
<keyword evidence="11" id="KW-0325">Glycoprotein</keyword>
<comment type="subunit">
    <text evidence="2">Interacts with MTUS1.</text>
</comment>
<dbReference type="GO" id="GO:0006954">
    <property type="term" value="P:inflammatory response"/>
    <property type="evidence" value="ECO:0007669"/>
    <property type="project" value="InterPro"/>
</dbReference>
<feature type="transmembrane region" description="Helical" evidence="17">
    <location>
        <begin position="224"/>
        <end position="241"/>
    </location>
</feature>
<accession>A0A852CEL3</accession>
<keyword evidence="20" id="KW-1185">Reference proteome</keyword>
<evidence type="ECO:0000256" key="12">
    <source>
        <dbReference type="ARBA" id="ARBA00023224"/>
    </source>
</evidence>
<protein>
    <recommendedName>
        <fullName evidence="3">Type-2 angiotensin II receptor</fullName>
    </recommendedName>
    <alternativeName>
        <fullName evidence="13">Angiotensin II type-2 receptor</fullName>
    </alternativeName>
</protein>
<dbReference type="InterPro" id="IPR050119">
    <property type="entry name" value="CCR1-9-like"/>
</dbReference>
<proteinExistence type="inferred from homology"/>
<evidence type="ECO:0000256" key="9">
    <source>
        <dbReference type="ARBA" id="ARBA00023157"/>
    </source>
</evidence>
<keyword evidence="4" id="KW-1003">Cell membrane</keyword>
<dbReference type="GO" id="GO:0042311">
    <property type="term" value="P:vasodilation"/>
    <property type="evidence" value="ECO:0007669"/>
    <property type="project" value="UniProtKB-ARBA"/>
</dbReference>
<reference evidence="19" key="1">
    <citation type="submission" date="2019-09" db="EMBL/GenBank/DDBJ databases">
        <title>Bird 10,000 Genomes (B10K) Project - Family phase.</title>
        <authorList>
            <person name="Zhang G."/>
        </authorList>
    </citation>
    <scope>NUCLEOTIDE SEQUENCE</scope>
    <source>
        <strain evidence="19">B10K-DU-001-30</strain>
        <tissue evidence="19">Muscle</tissue>
    </source>
</reference>
<dbReference type="GO" id="GO:0019722">
    <property type="term" value="P:calcium-mediated signaling"/>
    <property type="evidence" value="ECO:0007669"/>
    <property type="project" value="TreeGrafter"/>
</dbReference>
<keyword evidence="7 15" id="KW-0297">G-protein coupled receptor</keyword>
<keyword evidence="6 17" id="KW-1133">Transmembrane helix</keyword>
<dbReference type="InterPro" id="IPR017452">
    <property type="entry name" value="GPCR_Rhodpsn_7TM"/>
</dbReference>
<dbReference type="GO" id="GO:0008217">
    <property type="term" value="P:regulation of blood pressure"/>
    <property type="evidence" value="ECO:0007669"/>
    <property type="project" value="UniProtKB-ARBA"/>
</dbReference>
<evidence type="ECO:0000259" key="18">
    <source>
        <dbReference type="PROSITE" id="PS50262"/>
    </source>
</evidence>
<evidence type="ECO:0000313" key="20">
    <source>
        <dbReference type="Proteomes" id="UP000611227"/>
    </source>
</evidence>
<evidence type="ECO:0000256" key="14">
    <source>
        <dbReference type="ARBA" id="ARBA00045573"/>
    </source>
</evidence>
<dbReference type="CDD" id="cd15191">
    <property type="entry name" value="7tmA_AT2R"/>
    <property type="match status" value="1"/>
</dbReference>
<feature type="transmembrane region" description="Helical" evidence="17">
    <location>
        <begin position="167"/>
        <end position="188"/>
    </location>
</feature>
<dbReference type="InterPro" id="IPR000276">
    <property type="entry name" value="GPCR_Rhodpsn"/>
</dbReference>
<dbReference type="PRINTS" id="PR00241">
    <property type="entry name" value="ANGIOTENSINR"/>
</dbReference>
<dbReference type="GO" id="GO:0006955">
    <property type="term" value="P:immune response"/>
    <property type="evidence" value="ECO:0007669"/>
    <property type="project" value="TreeGrafter"/>
</dbReference>
<evidence type="ECO:0000256" key="6">
    <source>
        <dbReference type="ARBA" id="ARBA00022989"/>
    </source>
</evidence>
<dbReference type="EMBL" id="WBNM01034266">
    <property type="protein sequence ID" value="NXP79832.1"/>
    <property type="molecule type" value="Genomic_DNA"/>
</dbReference>
<comment type="caution">
    <text evidence="19">The sequence shown here is derived from an EMBL/GenBank/DDBJ whole genome shotgun (WGS) entry which is preliminary data.</text>
</comment>
<feature type="compositionally biased region" description="Basic and acidic residues" evidence="16">
    <location>
        <begin position="361"/>
        <end position="373"/>
    </location>
</feature>
<feature type="transmembrane region" description="Helical" evidence="17">
    <location>
        <begin position="88"/>
        <end position="108"/>
    </location>
</feature>
<evidence type="ECO:0000256" key="13">
    <source>
        <dbReference type="ARBA" id="ARBA00032126"/>
    </source>
</evidence>
<sequence>PSLSSSANMQSNCSLGSSREPLQVLSPAAPNSSSVLRSPAPCPLTSSDYQFSLIPALFSIFFLLGSVGNAVVVMVLCRHGGPRTVANVYFCNLAVADLLCLATLPFWAAYYAQGYNWLFGSLTCKISSSVLCLNMFASVFFITCMSVDRYRAIAHPIRSQRRSPHQAYSVVLGVWGLACLASLPTFYFRDTRYVESLEVRACIMAFPREAYAKWSVTTALLKNALGFFIPLVVITTCCLRIRRHLLAAQSFGKSRQKRDKVLKLVAAVVAAFLISWLPFHVLTFLDALAHMNVISSCEVTGAIDAALPFGLCMAFSNSCTNPLLYCFIGNQFQEKLHHLFKRRVSLFNSRQESSSMRRGSCPRDAETSLGREE</sequence>
<evidence type="ECO:0000256" key="3">
    <source>
        <dbReference type="ARBA" id="ARBA00013651"/>
    </source>
</evidence>
<keyword evidence="8 17" id="KW-0472">Membrane</keyword>
<dbReference type="InterPro" id="IPR000248">
    <property type="entry name" value="ATII_rcpt"/>
</dbReference>
<dbReference type="SUPFAM" id="SSF81321">
    <property type="entry name" value="Family A G protein-coupled receptor-like"/>
    <property type="match status" value="1"/>
</dbReference>
<dbReference type="PANTHER" id="PTHR10489">
    <property type="entry name" value="CELL ADHESION MOLECULE"/>
    <property type="match status" value="1"/>
</dbReference>
<dbReference type="PROSITE" id="PS50262">
    <property type="entry name" value="G_PROTEIN_RECEP_F1_2"/>
    <property type="match status" value="1"/>
</dbReference>
<evidence type="ECO:0000313" key="19">
    <source>
        <dbReference type="EMBL" id="NXP79832.1"/>
    </source>
</evidence>
<comment type="function">
    <text evidence="14">Receptor for angiotensin II, a vasoconstricting peptide. Signals primarily via a non-canonical G-protein- and beta-arrestin independent pathways. Cooperates with MTUS1 to inhibit ERK2 activation and cell proliferation.</text>
</comment>
<dbReference type="GO" id="GO:0007204">
    <property type="term" value="P:positive regulation of cytosolic calcium ion concentration"/>
    <property type="evidence" value="ECO:0007669"/>
    <property type="project" value="TreeGrafter"/>
</dbReference>
<evidence type="ECO:0000256" key="7">
    <source>
        <dbReference type="ARBA" id="ARBA00023040"/>
    </source>
</evidence>
<dbReference type="GO" id="GO:0019957">
    <property type="term" value="F:C-C chemokine binding"/>
    <property type="evidence" value="ECO:0007669"/>
    <property type="project" value="TreeGrafter"/>
</dbReference>
<dbReference type="Gene3D" id="1.20.1070.10">
    <property type="entry name" value="Rhodopsin 7-helix transmembrane proteins"/>
    <property type="match status" value="1"/>
</dbReference>
<organism evidence="19 20">
    <name type="scientific">Ramphastos sulfuratus</name>
    <dbReference type="NCBI Taxonomy" id="322582"/>
    <lineage>
        <taxon>Eukaryota</taxon>
        <taxon>Metazoa</taxon>
        <taxon>Chordata</taxon>
        <taxon>Craniata</taxon>
        <taxon>Vertebrata</taxon>
        <taxon>Euteleostomi</taxon>
        <taxon>Archelosauria</taxon>
        <taxon>Archosauria</taxon>
        <taxon>Dinosauria</taxon>
        <taxon>Saurischia</taxon>
        <taxon>Theropoda</taxon>
        <taxon>Coelurosauria</taxon>
        <taxon>Aves</taxon>
        <taxon>Neognathae</taxon>
        <taxon>Neoaves</taxon>
        <taxon>Telluraves</taxon>
        <taxon>Coraciimorphae</taxon>
        <taxon>Piciformes</taxon>
        <taxon>Ramphastidae</taxon>
        <taxon>Ramphastos</taxon>
    </lineage>
</organism>
<evidence type="ECO:0000256" key="17">
    <source>
        <dbReference type="SAM" id="Phobius"/>
    </source>
</evidence>
<dbReference type="GO" id="GO:0016493">
    <property type="term" value="F:C-C chemokine receptor activity"/>
    <property type="evidence" value="ECO:0007669"/>
    <property type="project" value="TreeGrafter"/>
</dbReference>
<dbReference type="GO" id="GO:0042981">
    <property type="term" value="P:regulation of apoptotic process"/>
    <property type="evidence" value="ECO:0007669"/>
    <property type="project" value="InterPro"/>
</dbReference>
<evidence type="ECO:0000256" key="10">
    <source>
        <dbReference type="ARBA" id="ARBA00023170"/>
    </source>
</evidence>
<keyword evidence="10 15" id="KW-0675">Receptor</keyword>
<dbReference type="GO" id="GO:0004945">
    <property type="term" value="F:angiotensin type II receptor activity"/>
    <property type="evidence" value="ECO:0007669"/>
    <property type="project" value="InterPro"/>
</dbReference>
<dbReference type="SMART" id="SM01381">
    <property type="entry name" value="7TM_GPCR_Srsx"/>
    <property type="match status" value="1"/>
</dbReference>
<feature type="domain" description="G-protein coupled receptors family 1 profile" evidence="18">
    <location>
        <begin position="68"/>
        <end position="325"/>
    </location>
</feature>
<feature type="transmembrane region" description="Helical" evidence="17">
    <location>
        <begin position="128"/>
        <end position="147"/>
    </location>
</feature>
<evidence type="ECO:0000256" key="15">
    <source>
        <dbReference type="RuleBase" id="RU000688"/>
    </source>
</evidence>
<evidence type="ECO:0000256" key="2">
    <source>
        <dbReference type="ARBA" id="ARBA00011129"/>
    </source>
</evidence>
<gene>
    <name evidence="19" type="primary">Agtr2</name>
    <name evidence="19" type="ORF">RAMSUL_R07032</name>
</gene>
<comment type="subcellular location">
    <subcellularLocation>
        <location evidence="1">Cell membrane</location>
        <topology evidence="1">Multi-pass membrane protein</topology>
    </subcellularLocation>
</comment>
<dbReference type="Pfam" id="PF00001">
    <property type="entry name" value="7tm_1"/>
    <property type="match status" value="1"/>
</dbReference>
<evidence type="ECO:0000256" key="11">
    <source>
        <dbReference type="ARBA" id="ARBA00023180"/>
    </source>
</evidence>
<dbReference type="GO" id="GO:0030593">
    <property type="term" value="P:neutrophil chemotaxis"/>
    <property type="evidence" value="ECO:0007669"/>
    <property type="project" value="TreeGrafter"/>
</dbReference>
<feature type="non-terminal residue" evidence="19">
    <location>
        <position position="1"/>
    </location>
</feature>
<dbReference type="GO" id="GO:0009897">
    <property type="term" value="C:external side of plasma membrane"/>
    <property type="evidence" value="ECO:0007669"/>
    <property type="project" value="TreeGrafter"/>
</dbReference>
<dbReference type="AlphaFoldDB" id="A0A852CEL3"/>
<dbReference type="PRINTS" id="PR00237">
    <property type="entry name" value="GPCRRHODOPSN"/>
</dbReference>
<dbReference type="InterPro" id="IPR000147">
    <property type="entry name" value="ATII_AT2_rcpt"/>
</dbReference>
<evidence type="ECO:0000256" key="8">
    <source>
        <dbReference type="ARBA" id="ARBA00023136"/>
    </source>
</evidence>
<feature type="region of interest" description="Disordered" evidence="16">
    <location>
        <begin position="354"/>
        <end position="373"/>
    </location>
</feature>
<dbReference type="PROSITE" id="PS00237">
    <property type="entry name" value="G_PROTEIN_RECEP_F1_1"/>
    <property type="match status" value="1"/>
</dbReference>